<sequence length="151" mass="16153">MGVAPLSGVMGSRARGTLKRRPRRAAPKQDRWDRLASRAACCPPLGPSAARRAASQRTPSRCDVANEKIGLNRRCAPSARWAVAASILLASSLPCVFILQAAECAAEFILQAGRAHATAKTTAAARGCFQRHCPGVLRHAFYDAYALTHCL</sequence>
<evidence type="ECO:0000256" key="1">
    <source>
        <dbReference type="SAM" id="MobiDB-lite"/>
    </source>
</evidence>
<feature type="region of interest" description="Disordered" evidence="1">
    <location>
        <begin position="1"/>
        <end position="30"/>
    </location>
</feature>
<evidence type="ECO:0000313" key="2">
    <source>
        <dbReference type="EMBL" id="KAK7871163.1"/>
    </source>
</evidence>
<evidence type="ECO:0000313" key="3">
    <source>
        <dbReference type="Proteomes" id="UP001378592"/>
    </source>
</evidence>
<keyword evidence="3" id="KW-1185">Reference proteome</keyword>
<comment type="caution">
    <text evidence="2">The sequence shown here is derived from an EMBL/GenBank/DDBJ whole genome shotgun (WGS) entry which is preliminary data.</text>
</comment>
<dbReference type="Proteomes" id="UP001378592">
    <property type="component" value="Unassembled WGS sequence"/>
</dbReference>
<proteinExistence type="predicted"/>
<organism evidence="2 3">
    <name type="scientific">Gryllus longicercus</name>
    <dbReference type="NCBI Taxonomy" id="2509291"/>
    <lineage>
        <taxon>Eukaryota</taxon>
        <taxon>Metazoa</taxon>
        <taxon>Ecdysozoa</taxon>
        <taxon>Arthropoda</taxon>
        <taxon>Hexapoda</taxon>
        <taxon>Insecta</taxon>
        <taxon>Pterygota</taxon>
        <taxon>Neoptera</taxon>
        <taxon>Polyneoptera</taxon>
        <taxon>Orthoptera</taxon>
        <taxon>Ensifera</taxon>
        <taxon>Gryllidea</taxon>
        <taxon>Grylloidea</taxon>
        <taxon>Gryllidae</taxon>
        <taxon>Gryllinae</taxon>
        <taxon>Gryllus</taxon>
    </lineage>
</organism>
<dbReference type="AlphaFoldDB" id="A0AAN9VVR0"/>
<gene>
    <name evidence="2" type="ORF">R5R35_002406</name>
</gene>
<name>A0AAN9VVR0_9ORTH</name>
<protein>
    <submittedName>
        <fullName evidence="2">Uncharacterized protein</fullName>
    </submittedName>
</protein>
<dbReference type="EMBL" id="JAZDUA010000043">
    <property type="protein sequence ID" value="KAK7871163.1"/>
    <property type="molecule type" value="Genomic_DNA"/>
</dbReference>
<feature type="compositionally biased region" description="Basic residues" evidence="1">
    <location>
        <begin position="16"/>
        <end position="26"/>
    </location>
</feature>
<accession>A0AAN9VVR0</accession>
<reference evidence="2 3" key="1">
    <citation type="submission" date="2024-03" db="EMBL/GenBank/DDBJ databases">
        <title>The genome assembly and annotation of the cricket Gryllus longicercus Weissman &amp; Gray.</title>
        <authorList>
            <person name="Szrajer S."/>
            <person name="Gray D."/>
            <person name="Ylla G."/>
        </authorList>
    </citation>
    <scope>NUCLEOTIDE SEQUENCE [LARGE SCALE GENOMIC DNA]</scope>
    <source>
        <strain evidence="2">DAG 2021-001</strain>
        <tissue evidence="2">Whole body minus gut</tissue>
    </source>
</reference>